<name>A0A0L6VYA4_9FIRM</name>
<protein>
    <recommendedName>
        <fullName evidence="3">Plasmid related protein</fullName>
    </recommendedName>
</protein>
<keyword evidence="2" id="KW-1185">Reference proteome</keyword>
<comment type="caution">
    <text evidence="1">The sequence shown here is derived from an EMBL/GenBank/DDBJ whole genome shotgun (WGS) entry which is preliminary data.</text>
</comment>
<gene>
    <name evidence="1" type="ORF">Tfer_3273</name>
</gene>
<dbReference type="Proteomes" id="UP000037175">
    <property type="component" value="Unassembled WGS sequence"/>
</dbReference>
<dbReference type="EMBL" id="LGTE01000047">
    <property type="protein sequence ID" value="KNZ68191.1"/>
    <property type="molecule type" value="Genomic_DNA"/>
</dbReference>
<evidence type="ECO:0000313" key="2">
    <source>
        <dbReference type="Proteomes" id="UP000037175"/>
    </source>
</evidence>
<dbReference type="PATRIC" id="fig|281456.6.peg.3454"/>
<evidence type="ECO:0008006" key="3">
    <source>
        <dbReference type="Google" id="ProtNLM"/>
    </source>
</evidence>
<proteinExistence type="predicted"/>
<dbReference type="RefSeq" id="WP_052219175.1">
    <property type="nucleotide sequence ID" value="NZ_LGTE01000047.1"/>
</dbReference>
<reference evidence="2" key="1">
    <citation type="submission" date="2015-07" db="EMBL/GenBank/DDBJ databases">
        <title>Complete Genome of Thermincola ferriacetica strain Z-0001T.</title>
        <authorList>
            <person name="Lusk B."/>
            <person name="Badalamenti J.P."/>
            <person name="Parameswaran P."/>
            <person name="Bond D.R."/>
            <person name="Torres C.I."/>
        </authorList>
    </citation>
    <scope>NUCLEOTIDE SEQUENCE [LARGE SCALE GENOMIC DNA]</scope>
    <source>
        <strain evidence="2">Z-0001</strain>
    </source>
</reference>
<organism evidence="1 2">
    <name type="scientific">Thermincola ferriacetica</name>
    <dbReference type="NCBI Taxonomy" id="281456"/>
    <lineage>
        <taxon>Bacteria</taxon>
        <taxon>Bacillati</taxon>
        <taxon>Bacillota</taxon>
        <taxon>Clostridia</taxon>
        <taxon>Eubacteriales</taxon>
        <taxon>Thermincolaceae</taxon>
        <taxon>Thermincola</taxon>
    </lineage>
</organism>
<accession>A0A0L6VYA4</accession>
<sequence>MAVASYRKKEGIFRIYYAKFPPGKIFCTPGVLESVPLEEVHAALQRHMSGDWGDVCPEDASLNDNALVEGGRLLSAYHTKDGEKFWIITEPDRSATTVLLPDEY</sequence>
<dbReference type="AlphaFoldDB" id="A0A0L6VYA4"/>
<evidence type="ECO:0000313" key="1">
    <source>
        <dbReference type="EMBL" id="KNZ68191.1"/>
    </source>
</evidence>